<dbReference type="EC" id="5.1.3.14" evidence="3"/>
<dbReference type="EMBL" id="VUMH01000003">
    <property type="protein sequence ID" value="MSS27266.1"/>
    <property type="molecule type" value="Genomic_DNA"/>
</dbReference>
<dbReference type="NCBIfam" id="TIGR00236">
    <property type="entry name" value="wecB"/>
    <property type="match status" value="1"/>
</dbReference>
<reference evidence="6 7" key="1">
    <citation type="submission" date="2019-09" db="EMBL/GenBank/DDBJ databases">
        <title>In-depth cultivation of the pig gut microbiome towards novel bacterial diversity and tailored functional studies.</title>
        <authorList>
            <person name="Wylensek D."/>
            <person name="Hitch T.C.A."/>
            <person name="Clavel T."/>
        </authorList>
    </citation>
    <scope>NUCLEOTIDE SEQUENCE [LARGE SCALE GENOMIC DNA]</scope>
    <source>
        <strain evidence="6 7">PG-178-WT-4</strain>
    </source>
</reference>
<evidence type="ECO:0000256" key="4">
    <source>
        <dbReference type="RuleBase" id="RU003513"/>
    </source>
</evidence>
<dbReference type="InterPro" id="IPR029767">
    <property type="entry name" value="WecB-like"/>
</dbReference>
<gene>
    <name evidence="6" type="ORF">FYJ44_04220</name>
</gene>
<feature type="domain" description="UDP-N-acetylglucosamine 2-epimerase" evidence="5">
    <location>
        <begin position="23"/>
        <end position="362"/>
    </location>
</feature>
<dbReference type="GO" id="GO:0008761">
    <property type="term" value="F:UDP-N-acetylglucosamine 2-epimerase activity"/>
    <property type="evidence" value="ECO:0007669"/>
    <property type="project" value="UniProtKB-EC"/>
</dbReference>
<sequence length="368" mass="39943">MAKIVIIVGTRPEAIKLAPLVQAFASQPGMQPLVCNTGQHEQLCGETLAWFGIRADARLDVMRPNQSLAALQSRLLRELDAFLDSSGPQGVIVQGDTMSAFCGALAAFYRHIPVFHVEAGLRSYDLNEPFPEEALRQMLARLASLHFAPTQAARAALSAEGVAEEVIHITGNTVIDALQCLTPEALARAKEQLGAALASPLVLVTVHRRENHGSRLKQILRAVHILSEQYPACHFILPVHPNPNVGTVVRQALSGLSNVILTAPLSYPEMVLVMQHAVLALSDSGGIQEEAPSFGLPVLVLRYETERKEGLELGLAKLVGAETETIVNETQAVLNSSQNRQPPFINPYGDGQASGRIVNILRRYFQEQ</sequence>
<name>A0A6L5XJA1_9BACT</name>
<proteinExistence type="inferred from homology"/>
<dbReference type="CDD" id="cd03786">
    <property type="entry name" value="GTB_UDP-GlcNAc_2-Epimerase"/>
    <property type="match status" value="1"/>
</dbReference>
<evidence type="ECO:0000313" key="7">
    <source>
        <dbReference type="Proteomes" id="UP000477488"/>
    </source>
</evidence>
<keyword evidence="7" id="KW-1185">Reference proteome</keyword>
<dbReference type="PANTHER" id="PTHR43174:SF2">
    <property type="entry name" value="UDP-N-ACETYLGLUCOSAMINE 2-EPIMERASE"/>
    <property type="match status" value="1"/>
</dbReference>
<dbReference type="Gene3D" id="3.40.50.2000">
    <property type="entry name" value="Glycogen Phosphorylase B"/>
    <property type="match status" value="2"/>
</dbReference>
<comment type="caution">
    <text evidence="6">The sequence shown here is derived from an EMBL/GenBank/DDBJ whole genome shotgun (WGS) entry which is preliminary data.</text>
</comment>
<keyword evidence="1 4" id="KW-0413">Isomerase</keyword>
<dbReference type="Proteomes" id="UP000477488">
    <property type="component" value="Unassembled WGS sequence"/>
</dbReference>
<dbReference type="AlphaFoldDB" id="A0A6L5XJA1"/>
<dbReference type="SUPFAM" id="SSF53756">
    <property type="entry name" value="UDP-Glycosyltransferase/glycogen phosphorylase"/>
    <property type="match status" value="1"/>
</dbReference>
<protein>
    <recommendedName>
        <fullName evidence="3">UDP-N-acetylglucosamine 2-epimerase (non-hydrolyzing)</fullName>
        <ecNumber evidence="3">5.1.3.14</ecNumber>
    </recommendedName>
</protein>
<dbReference type="PANTHER" id="PTHR43174">
    <property type="entry name" value="UDP-N-ACETYLGLUCOSAMINE 2-EPIMERASE"/>
    <property type="match status" value="1"/>
</dbReference>
<evidence type="ECO:0000313" key="6">
    <source>
        <dbReference type="EMBL" id="MSS27266.1"/>
    </source>
</evidence>
<dbReference type="RefSeq" id="WP_154509462.1">
    <property type="nucleotide sequence ID" value="NZ_VUMH01000003.1"/>
</dbReference>
<accession>A0A6L5XJA1</accession>
<organism evidence="6 7">
    <name type="scientific">Desulfovibrio porci</name>
    <dbReference type="NCBI Taxonomy" id="2605782"/>
    <lineage>
        <taxon>Bacteria</taxon>
        <taxon>Pseudomonadati</taxon>
        <taxon>Thermodesulfobacteriota</taxon>
        <taxon>Desulfovibrionia</taxon>
        <taxon>Desulfovibrionales</taxon>
        <taxon>Desulfovibrionaceae</taxon>
        <taxon>Desulfovibrio</taxon>
    </lineage>
</organism>
<comment type="similarity">
    <text evidence="2 4">Belongs to the UDP-N-acetylglucosamine 2-epimerase family.</text>
</comment>
<dbReference type="InterPro" id="IPR003331">
    <property type="entry name" value="UDP_GlcNAc_Epimerase_2_dom"/>
</dbReference>
<dbReference type="Pfam" id="PF02350">
    <property type="entry name" value="Epimerase_2"/>
    <property type="match status" value="1"/>
</dbReference>
<evidence type="ECO:0000256" key="2">
    <source>
        <dbReference type="ARBA" id="ARBA00038209"/>
    </source>
</evidence>
<evidence type="ECO:0000256" key="3">
    <source>
        <dbReference type="ARBA" id="ARBA00038858"/>
    </source>
</evidence>
<evidence type="ECO:0000256" key="1">
    <source>
        <dbReference type="ARBA" id="ARBA00023235"/>
    </source>
</evidence>
<evidence type="ECO:0000259" key="5">
    <source>
        <dbReference type="Pfam" id="PF02350"/>
    </source>
</evidence>